<sequence length="95" mass="10490">MTENIEIPAFITSEQQAQLARAHQMATGRRKPDPLLSYIQDVQDRAVRLHGVLCAIDHLDNESACADGMTALIHIARDLQRDLDGVNLPEGRTDG</sequence>
<comment type="caution">
    <text evidence="1">The sequence shown here is derived from an EMBL/GenBank/DDBJ whole genome shotgun (WGS) entry which is preliminary data.</text>
</comment>
<dbReference type="RefSeq" id="WP_326296901.1">
    <property type="nucleotide sequence ID" value="NZ_JAYLLH010000008.1"/>
</dbReference>
<evidence type="ECO:0000313" key="1">
    <source>
        <dbReference type="EMBL" id="MEC3861186.1"/>
    </source>
</evidence>
<name>A0ABU6HGW9_9RHOB</name>
<gene>
    <name evidence="1" type="ORF">VK792_07815</name>
</gene>
<organism evidence="1 2">
    <name type="scientific">Mesobacterium hydrothermale</name>
    <dbReference type="NCBI Taxonomy" id="3111907"/>
    <lineage>
        <taxon>Bacteria</taxon>
        <taxon>Pseudomonadati</taxon>
        <taxon>Pseudomonadota</taxon>
        <taxon>Alphaproteobacteria</taxon>
        <taxon>Rhodobacterales</taxon>
        <taxon>Roseobacteraceae</taxon>
        <taxon>Mesobacterium</taxon>
    </lineage>
</organism>
<reference evidence="1 2" key="1">
    <citation type="submission" date="2024-01" db="EMBL/GenBank/DDBJ databases">
        <title>Mesobacterium rodlantinim sp. nov., isolated from shallow sea hydrothermal systems off Kueishantao Island.</title>
        <authorList>
            <person name="Su Z."/>
            <person name="Tang K."/>
        </authorList>
    </citation>
    <scope>NUCLEOTIDE SEQUENCE [LARGE SCALE GENOMIC DNA]</scope>
    <source>
        <strain evidence="1 2">TK19101</strain>
    </source>
</reference>
<dbReference type="Proteomes" id="UP001348149">
    <property type="component" value="Unassembled WGS sequence"/>
</dbReference>
<proteinExistence type="predicted"/>
<protein>
    <submittedName>
        <fullName evidence="1">Uncharacterized protein</fullName>
    </submittedName>
</protein>
<evidence type="ECO:0000313" key="2">
    <source>
        <dbReference type="Proteomes" id="UP001348149"/>
    </source>
</evidence>
<keyword evidence="2" id="KW-1185">Reference proteome</keyword>
<dbReference type="EMBL" id="JAYLLH010000008">
    <property type="protein sequence ID" value="MEC3861186.1"/>
    <property type="molecule type" value="Genomic_DNA"/>
</dbReference>
<accession>A0ABU6HGW9</accession>